<gene>
    <name evidence="4" type="ORF">CLV75_4256</name>
</gene>
<comment type="caution">
    <text evidence="4">The sequence shown here is derived from an EMBL/GenBank/DDBJ whole genome shotgun (WGS) entry which is preliminary data.</text>
</comment>
<feature type="transmembrane region" description="Helical" evidence="1">
    <location>
        <begin position="227"/>
        <end position="257"/>
    </location>
</feature>
<dbReference type="EMBL" id="RCCT01000009">
    <property type="protein sequence ID" value="RLJ98553.1"/>
    <property type="molecule type" value="Genomic_DNA"/>
</dbReference>
<keyword evidence="5" id="KW-1185">Reference proteome</keyword>
<name>A0A497YX02_9RHOB</name>
<keyword evidence="4" id="KW-0808">Transferase</keyword>
<feature type="transmembrane region" description="Helical" evidence="1">
    <location>
        <begin position="277"/>
        <end position="302"/>
    </location>
</feature>
<dbReference type="Pfam" id="PF26629">
    <property type="entry name" value="GT2_TM_C"/>
    <property type="match status" value="1"/>
</dbReference>
<dbReference type="InterPro" id="IPR029044">
    <property type="entry name" value="Nucleotide-diphossugar_trans"/>
</dbReference>
<evidence type="ECO:0000259" key="3">
    <source>
        <dbReference type="Pfam" id="PF26629"/>
    </source>
</evidence>
<dbReference type="Gene3D" id="3.90.550.10">
    <property type="entry name" value="Spore Coat Polysaccharide Biosynthesis Protein SpsA, Chain A"/>
    <property type="match status" value="1"/>
</dbReference>
<evidence type="ECO:0000259" key="2">
    <source>
        <dbReference type="Pfam" id="PF00535"/>
    </source>
</evidence>
<evidence type="ECO:0000256" key="1">
    <source>
        <dbReference type="SAM" id="Phobius"/>
    </source>
</evidence>
<evidence type="ECO:0000313" key="4">
    <source>
        <dbReference type="EMBL" id="RLJ98553.1"/>
    </source>
</evidence>
<evidence type="ECO:0000313" key="5">
    <source>
        <dbReference type="Proteomes" id="UP000271700"/>
    </source>
</evidence>
<keyword evidence="1" id="KW-0472">Membrane</keyword>
<dbReference type="PANTHER" id="PTHR48090">
    <property type="entry name" value="UNDECAPRENYL-PHOSPHATE 4-DEOXY-4-FORMAMIDO-L-ARABINOSE TRANSFERASE-RELATED"/>
    <property type="match status" value="1"/>
</dbReference>
<dbReference type="InterPro" id="IPR050256">
    <property type="entry name" value="Glycosyltransferase_2"/>
</dbReference>
<keyword evidence="1" id="KW-0812">Transmembrane</keyword>
<dbReference type="Pfam" id="PF00535">
    <property type="entry name" value="Glycos_transf_2"/>
    <property type="match status" value="1"/>
</dbReference>
<dbReference type="CDD" id="cd04179">
    <property type="entry name" value="DPM_DPG-synthase_like"/>
    <property type="match status" value="1"/>
</dbReference>
<feature type="domain" description="Low-salt glycan biosynthesis hexosyltransferase Agl6 C-terminal transmembrane region" evidence="3">
    <location>
        <begin position="300"/>
        <end position="385"/>
    </location>
</feature>
<protein>
    <submittedName>
        <fullName evidence="4">Glycosyltransferase involved in cell wall biosynthesis</fullName>
    </submittedName>
</protein>
<dbReference type="InterPro" id="IPR001173">
    <property type="entry name" value="Glyco_trans_2-like"/>
</dbReference>
<reference evidence="4 5" key="1">
    <citation type="submission" date="2018-10" db="EMBL/GenBank/DDBJ databases">
        <title>Genomic Encyclopedia of Archaeal and Bacterial Type Strains, Phase II (KMG-II): from individual species to whole genera.</title>
        <authorList>
            <person name="Goeker M."/>
        </authorList>
    </citation>
    <scope>NUCLEOTIDE SEQUENCE [LARGE SCALE GENOMIC DNA]</scope>
    <source>
        <strain evidence="4 5">DSM 29317</strain>
    </source>
</reference>
<dbReference type="RefSeq" id="WP_010443471.1">
    <property type="nucleotide sequence ID" value="NZ_OY769917.1"/>
</dbReference>
<accession>A0A497YX02</accession>
<dbReference type="OrthoDB" id="3177103at2"/>
<dbReference type="InterPro" id="IPR058718">
    <property type="entry name" value="Agl6_TM_C"/>
</dbReference>
<feature type="transmembrane region" description="Helical" evidence="1">
    <location>
        <begin position="323"/>
        <end position="350"/>
    </location>
</feature>
<dbReference type="SUPFAM" id="SSF53448">
    <property type="entry name" value="Nucleotide-diphospho-sugar transferases"/>
    <property type="match status" value="1"/>
</dbReference>
<dbReference type="AlphaFoldDB" id="A0A497YX02"/>
<feature type="domain" description="Glycosyltransferase 2-like" evidence="2">
    <location>
        <begin position="10"/>
        <end position="174"/>
    </location>
</feature>
<keyword evidence="1" id="KW-1133">Transmembrane helix</keyword>
<organism evidence="4 5">
    <name type="scientific">Ruegeria conchae</name>
    <dbReference type="NCBI Taxonomy" id="981384"/>
    <lineage>
        <taxon>Bacteria</taxon>
        <taxon>Pseudomonadati</taxon>
        <taxon>Pseudomonadota</taxon>
        <taxon>Alphaproteobacteria</taxon>
        <taxon>Rhodobacterales</taxon>
        <taxon>Roseobacteraceae</taxon>
        <taxon>Ruegeria</taxon>
    </lineage>
</organism>
<dbReference type="Proteomes" id="UP000271700">
    <property type="component" value="Unassembled WGS sequence"/>
</dbReference>
<dbReference type="STRING" id="981384.GCA_000192475_00372"/>
<sequence>MVPAENSVAIVMPCLNEAATISSCVIRAQQALQILAERYQLSGEVIVADNGSTDGSQALAEKAGARVVNIQERGYGAALIGGFAASDATYLVMGDSDCSYDFVEAVPMIEKLMNGAELCMGNRFRGEIKPGAMPWKNRYIGNPALSGILRILFRTGIGDAHCGIRAIRREALERLNLSSTGMEFASEMLLKSVLRKLNIAEVPVTLSPDGRGRAPHLNPWRDGLRHLIYMFLLSPTWLFLVPALVLFLAGFAITVLLQLSGDQEMALIGGFRIGDHWAVAASAAMVLAFQTVVLWLAALMCSYRDGLRLPTERARVLLGCSRLQYWILAGLVLTFGGLIWAATITSGWIASDFAALNEMRTLIAAFTMIVIGVQTFFSGFLLSMIAGNRSRHSAVLPERGNVSANPDLMALNQPT</sequence>
<feature type="transmembrane region" description="Helical" evidence="1">
    <location>
        <begin position="362"/>
        <end position="382"/>
    </location>
</feature>
<dbReference type="PANTHER" id="PTHR48090:SF7">
    <property type="entry name" value="RFBJ PROTEIN"/>
    <property type="match status" value="1"/>
</dbReference>
<dbReference type="GO" id="GO:0016740">
    <property type="term" value="F:transferase activity"/>
    <property type="evidence" value="ECO:0007669"/>
    <property type="project" value="UniProtKB-KW"/>
</dbReference>
<proteinExistence type="predicted"/>